<evidence type="ECO:0000313" key="8">
    <source>
        <dbReference type="EMBL" id="KAG5394620.1"/>
    </source>
</evidence>
<evidence type="ECO:0000256" key="2">
    <source>
        <dbReference type="ARBA" id="ARBA00010199"/>
    </source>
</evidence>
<dbReference type="CDD" id="cd13132">
    <property type="entry name" value="MATE_eukaryotic"/>
    <property type="match status" value="1"/>
</dbReference>
<gene>
    <name evidence="8" type="primary">A06p046620.1_BraROA</name>
    <name evidence="8" type="ORF">IGI04_024583</name>
</gene>
<protein>
    <recommendedName>
        <fullName evidence="7">Protein DETOXIFICATION</fullName>
    </recommendedName>
    <alternativeName>
        <fullName evidence="7">Multidrug and toxic compound extrusion protein</fullName>
    </alternativeName>
</protein>
<evidence type="ECO:0000256" key="3">
    <source>
        <dbReference type="ARBA" id="ARBA00022448"/>
    </source>
</evidence>
<evidence type="ECO:0000256" key="1">
    <source>
        <dbReference type="ARBA" id="ARBA00004141"/>
    </source>
</evidence>
<feature type="transmembrane region" description="Helical" evidence="7">
    <location>
        <begin position="297"/>
        <end position="321"/>
    </location>
</feature>
<evidence type="ECO:0000256" key="7">
    <source>
        <dbReference type="RuleBase" id="RU004914"/>
    </source>
</evidence>
<keyword evidence="5 7" id="KW-1133">Transmembrane helix</keyword>
<feature type="transmembrane region" description="Helical" evidence="7">
    <location>
        <begin position="111"/>
        <end position="129"/>
    </location>
</feature>
<dbReference type="InterPro" id="IPR002528">
    <property type="entry name" value="MATE_fam"/>
</dbReference>
<feature type="transmembrane region" description="Helical" evidence="7">
    <location>
        <begin position="418"/>
        <end position="439"/>
    </location>
</feature>
<dbReference type="EMBL" id="JADBGQ010000006">
    <property type="protein sequence ID" value="KAG5394620.1"/>
    <property type="molecule type" value="Genomic_DNA"/>
</dbReference>
<evidence type="ECO:0000256" key="5">
    <source>
        <dbReference type="ARBA" id="ARBA00022989"/>
    </source>
</evidence>
<accession>A0ABQ7M742</accession>
<dbReference type="NCBIfam" id="TIGR00797">
    <property type="entry name" value="matE"/>
    <property type="match status" value="1"/>
</dbReference>
<feature type="transmembrane region" description="Helical" evidence="7">
    <location>
        <begin position="376"/>
        <end position="397"/>
    </location>
</feature>
<keyword evidence="4 7" id="KW-0812">Transmembrane</keyword>
<dbReference type="PANTHER" id="PTHR11206">
    <property type="entry name" value="MULTIDRUG RESISTANCE PROTEIN"/>
    <property type="match status" value="1"/>
</dbReference>
<reference evidence="8 9" key="1">
    <citation type="submission" date="2021-03" db="EMBL/GenBank/DDBJ databases">
        <authorList>
            <person name="King G.J."/>
            <person name="Bancroft I."/>
            <person name="Baten A."/>
            <person name="Bloomfield J."/>
            <person name="Borpatragohain P."/>
            <person name="He Z."/>
            <person name="Irish N."/>
            <person name="Irwin J."/>
            <person name="Liu K."/>
            <person name="Mauleon R.P."/>
            <person name="Moore J."/>
            <person name="Morris R."/>
            <person name="Ostergaard L."/>
            <person name="Wang B."/>
            <person name="Wells R."/>
        </authorList>
    </citation>
    <scope>NUCLEOTIDE SEQUENCE [LARGE SCALE GENOMIC DNA]</scope>
    <source>
        <strain evidence="8">R-o-18</strain>
        <tissue evidence="8">Leaf</tissue>
    </source>
</reference>
<keyword evidence="9" id="KW-1185">Reference proteome</keyword>
<dbReference type="Pfam" id="PF01554">
    <property type="entry name" value="MatE"/>
    <property type="match status" value="2"/>
</dbReference>
<evidence type="ECO:0000313" key="9">
    <source>
        <dbReference type="Proteomes" id="UP000823674"/>
    </source>
</evidence>
<comment type="similarity">
    <text evidence="2 7">Belongs to the multi antimicrobial extrusion (MATE) (TC 2.A.66.1) family.</text>
</comment>
<comment type="subcellular location">
    <subcellularLocation>
        <location evidence="1">Membrane</location>
        <topology evidence="1">Multi-pass membrane protein</topology>
    </subcellularLocation>
</comment>
<feature type="transmembrane region" description="Helical" evidence="7">
    <location>
        <begin position="342"/>
        <end position="364"/>
    </location>
</feature>
<sequence length="589" mass="63963">MVAEEDSSLTNLQHKYSPTMPEVVEEMKKIWDISFPVAAMSLLNYLKNMTSVACMGRLGSLELAGGALAIGFTNITGYSVLSGLATGMEPLCGQAIGSKNPSLASLTLKRTIFLLLLASLPISLLWLSLQPLMLILRQQEDITRVASLYCSFSLPDLLANSFLHPLRIYLRCKGTTWPLMWCTLISVLLHLPITAFFTFYISLGVAGVAVSSFLTNFISLLLLLCYIYLEEHKSDKTSSSLCLKMPLLQSSSRNSCNDEVWSTLIKFAVPSCIAVCLEWWWYEFMTVLAGYLPEPRVALAAAAIVIQTTSLMYTIPTALSAAVSTRVSNELGAGRPEKARTAAAVAVVAAVAVSVFGLVGTTVGRKAWGRVFTADGFVLELTAAVLPVIGACELANCPQTTSCGILRGSARPRVGAKINFYAFYVVGAPVAVILAFVWGLNFMGLCYGLLGAQIVCAISILTVVYKTDWNKESLKAHDLKLALCFPITCNDTISLYHGDQNRFTVDSLLTQRSLNLPFHSCDECIVVLPMDAFGNNSSFSGKKMELQGLISSLVSGFYDFDADVVGKETGLSIPVANFQFKYIEPGIQF</sequence>
<evidence type="ECO:0000256" key="4">
    <source>
        <dbReference type="ARBA" id="ARBA00022692"/>
    </source>
</evidence>
<feature type="transmembrane region" description="Helical" evidence="7">
    <location>
        <begin position="445"/>
        <end position="465"/>
    </location>
</feature>
<feature type="transmembrane region" description="Helical" evidence="7">
    <location>
        <begin position="260"/>
        <end position="282"/>
    </location>
</feature>
<comment type="caution">
    <text evidence="8">The sequence shown here is derived from an EMBL/GenBank/DDBJ whole genome shotgun (WGS) entry which is preliminary data.</text>
</comment>
<feature type="transmembrane region" description="Helical" evidence="7">
    <location>
        <begin position="58"/>
        <end position="81"/>
    </location>
</feature>
<organism evidence="8 9">
    <name type="scientific">Brassica rapa subsp. trilocularis</name>
    <dbReference type="NCBI Taxonomy" id="1813537"/>
    <lineage>
        <taxon>Eukaryota</taxon>
        <taxon>Viridiplantae</taxon>
        <taxon>Streptophyta</taxon>
        <taxon>Embryophyta</taxon>
        <taxon>Tracheophyta</taxon>
        <taxon>Spermatophyta</taxon>
        <taxon>Magnoliopsida</taxon>
        <taxon>eudicotyledons</taxon>
        <taxon>Gunneridae</taxon>
        <taxon>Pentapetalae</taxon>
        <taxon>rosids</taxon>
        <taxon>malvids</taxon>
        <taxon>Brassicales</taxon>
        <taxon>Brassicaceae</taxon>
        <taxon>Brassiceae</taxon>
        <taxon>Brassica</taxon>
    </lineage>
</organism>
<dbReference type="InterPro" id="IPR045069">
    <property type="entry name" value="MATE_euk"/>
</dbReference>
<keyword evidence="6 7" id="KW-0472">Membrane</keyword>
<dbReference type="Proteomes" id="UP000823674">
    <property type="component" value="Chromosome A06"/>
</dbReference>
<evidence type="ECO:0000256" key="6">
    <source>
        <dbReference type="ARBA" id="ARBA00023136"/>
    </source>
</evidence>
<keyword evidence="3" id="KW-0813">Transport</keyword>
<feature type="transmembrane region" description="Helical" evidence="7">
    <location>
        <begin position="177"/>
        <end position="201"/>
    </location>
</feature>
<proteinExistence type="inferred from homology"/>
<name>A0ABQ7M742_BRACM</name>
<feature type="transmembrane region" description="Helical" evidence="7">
    <location>
        <begin position="207"/>
        <end position="229"/>
    </location>
</feature>